<evidence type="ECO:0000313" key="2">
    <source>
        <dbReference type="EMBL" id="RMA41366.1"/>
    </source>
</evidence>
<sequence length="63" mass="6159">MSDQSNSNSNSGNGALAFILGGVVVALGVIAWVVFGGGIGDDTPDVRIEVPGVGAVEGTVEEG</sequence>
<dbReference type="RefSeq" id="WP_121898626.1">
    <property type="nucleotide sequence ID" value="NZ_RCNT01000007.1"/>
</dbReference>
<reference evidence="2 3" key="1">
    <citation type="submission" date="2018-10" db="EMBL/GenBank/DDBJ databases">
        <authorList>
            <person name="Jung H.S."/>
            <person name="Jeon C.O."/>
        </authorList>
    </citation>
    <scope>NUCLEOTIDE SEQUENCE [LARGE SCALE GENOMIC DNA]</scope>
    <source>
        <strain evidence="2 3">MA-7-27</strain>
    </source>
</reference>
<proteinExistence type="predicted"/>
<dbReference type="AlphaFoldDB" id="A0A3L9Y5G3"/>
<evidence type="ECO:0000256" key="1">
    <source>
        <dbReference type="SAM" id="Phobius"/>
    </source>
</evidence>
<dbReference type="Proteomes" id="UP000281343">
    <property type="component" value="Unassembled WGS sequence"/>
</dbReference>
<keyword evidence="3" id="KW-1185">Reference proteome</keyword>
<organism evidence="2 3">
    <name type="scientific">Rhodophyticola porphyridii</name>
    <dbReference type="NCBI Taxonomy" id="1852017"/>
    <lineage>
        <taxon>Bacteria</taxon>
        <taxon>Pseudomonadati</taxon>
        <taxon>Pseudomonadota</taxon>
        <taxon>Alphaproteobacteria</taxon>
        <taxon>Rhodobacterales</taxon>
        <taxon>Roseobacteraceae</taxon>
        <taxon>Rhodophyticola</taxon>
    </lineage>
</organism>
<evidence type="ECO:0000313" key="3">
    <source>
        <dbReference type="Proteomes" id="UP000281343"/>
    </source>
</evidence>
<accession>A0A3L9Y5G3</accession>
<keyword evidence="1" id="KW-1133">Transmembrane helix</keyword>
<comment type="caution">
    <text evidence="2">The sequence shown here is derived from an EMBL/GenBank/DDBJ whole genome shotgun (WGS) entry which is preliminary data.</text>
</comment>
<keyword evidence="1" id="KW-0812">Transmembrane</keyword>
<dbReference type="EMBL" id="RCNT01000007">
    <property type="protein sequence ID" value="RMA41366.1"/>
    <property type="molecule type" value="Genomic_DNA"/>
</dbReference>
<name>A0A3L9Y5G3_9RHOB</name>
<feature type="transmembrane region" description="Helical" evidence="1">
    <location>
        <begin position="12"/>
        <end position="35"/>
    </location>
</feature>
<protein>
    <submittedName>
        <fullName evidence="2">Uncharacterized protein</fullName>
    </submittedName>
</protein>
<gene>
    <name evidence="2" type="ORF">D9R08_13635</name>
</gene>
<keyword evidence="1" id="KW-0472">Membrane</keyword>